<dbReference type="InterPro" id="IPR012340">
    <property type="entry name" value="NA-bd_OB-fold"/>
</dbReference>
<keyword evidence="1 3" id="KW-0820">tRNA-binding</keyword>
<dbReference type="InterPro" id="IPR008231">
    <property type="entry name" value="CsaA"/>
</dbReference>
<gene>
    <name evidence="5" type="ORF">COS78_04485</name>
</gene>
<dbReference type="NCBIfam" id="NF007494">
    <property type="entry name" value="PRK10089.1-3"/>
    <property type="match status" value="1"/>
</dbReference>
<proteinExistence type="predicted"/>
<evidence type="ECO:0000259" key="4">
    <source>
        <dbReference type="PROSITE" id="PS50886"/>
    </source>
</evidence>
<evidence type="ECO:0000313" key="5">
    <source>
        <dbReference type="EMBL" id="PIU72867.1"/>
    </source>
</evidence>
<accession>A0A2M7AQW2</accession>
<dbReference type="PANTHER" id="PTHR11586:SF37">
    <property type="entry name" value="TRNA-BINDING DOMAIN-CONTAINING PROTEIN"/>
    <property type="match status" value="1"/>
</dbReference>
<dbReference type="NCBIfam" id="TIGR02222">
    <property type="entry name" value="chap_CsaA"/>
    <property type="match status" value="1"/>
</dbReference>
<dbReference type="CDD" id="cd02798">
    <property type="entry name" value="tRNA_bind_CsaA"/>
    <property type="match status" value="1"/>
</dbReference>
<comment type="caution">
    <text evidence="5">The sequence shown here is derived from an EMBL/GenBank/DDBJ whole genome shotgun (WGS) entry which is preliminary data.</text>
</comment>
<organism evidence="5 6">
    <name type="scientific">Candidatus Shapirobacteria bacterium CG06_land_8_20_14_3_00_40_12</name>
    <dbReference type="NCBI Taxonomy" id="1974881"/>
    <lineage>
        <taxon>Bacteria</taxon>
        <taxon>Candidatus Shapironibacteriota</taxon>
    </lineage>
</organism>
<dbReference type="InterPro" id="IPR002547">
    <property type="entry name" value="tRNA-bd_dom"/>
</dbReference>
<dbReference type="SUPFAM" id="SSF50249">
    <property type="entry name" value="Nucleic acid-binding proteins"/>
    <property type="match status" value="1"/>
</dbReference>
<evidence type="ECO:0000256" key="2">
    <source>
        <dbReference type="ARBA" id="ARBA00022884"/>
    </source>
</evidence>
<dbReference type="Gene3D" id="2.40.50.140">
    <property type="entry name" value="Nucleic acid-binding proteins"/>
    <property type="match status" value="1"/>
</dbReference>
<dbReference type="FunFam" id="2.40.50.140:FF:000165">
    <property type="entry name" value="Chaperone CsaA"/>
    <property type="match status" value="1"/>
</dbReference>
<dbReference type="Pfam" id="PF01588">
    <property type="entry name" value="tRNA_bind"/>
    <property type="match status" value="1"/>
</dbReference>
<evidence type="ECO:0000313" key="6">
    <source>
        <dbReference type="Proteomes" id="UP000231407"/>
    </source>
</evidence>
<name>A0A2M7AQW2_9BACT</name>
<reference evidence="6" key="1">
    <citation type="submission" date="2017-09" db="EMBL/GenBank/DDBJ databases">
        <title>Depth-based differentiation of microbial function through sediment-hosted aquifers and enrichment of novel symbionts in the deep terrestrial subsurface.</title>
        <authorList>
            <person name="Probst A.J."/>
            <person name="Ladd B."/>
            <person name="Jarett J.K."/>
            <person name="Geller-Mcgrath D.E."/>
            <person name="Sieber C.M.K."/>
            <person name="Emerson J.B."/>
            <person name="Anantharaman K."/>
            <person name="Thomas B.C."/>
            <person name="Malmstrom R."/>
            <person name="Stieglmeier M."/>
            <person name="Klingl A."/>
            <person name="Woyke T."/>
            <person name="Ryan C.M."/>
            <person name="Banfield J.F."/>
        </authorList>
    </citation>
    <scope>NUCLEOTIDE SEQUENCE [LARGE SCALE GENOMIC DNA]</scope>
</reference>
<feature type="domain" description="TRNA-binding" evidence="4">
    <location>
        <begin position="6"/>
        <end position="111"/>
    </location>
</feature>
<keyword evidence="2 3" id="KW-0694">RNA-binding</keyword>
<dbReference type="PANTHER" id="PTHR11586">
    <property type="entry name" value="TRNA-AMINOACYLATION COFACTOR ARC1 FAMILY MEMBER"/>
    <property type="match status" value="1"/>
</dbReference>
<dbReference type="PROSITE" id="PS50886">
    <property type="entry name" value="TRBD"/>
    <property type="match status" value="1"/>
</dbReference>
<dbReference type="Proteomes" id="UP000231407">
    <property type="component" value="Unassembled WGS sequence"/>
</dbReference>
<dbReference type="GO" id="GO:0000049">
    <property type="term" value="F:tRNA binding"/>
    <property type="evidence" value="ECO:0007669"/>
    <property type="project" value="UniProtKB-UniRule"/>
</dbReference>
<dbReference type="AlphaFoldDB" id="A0A2M7AQW2"/>
<evidence type="ECO:0000256" key="1">
    <source>
        <dbReference type="ARBA" id="ARBA00022555"/>
    </source>
</evidence>
<evidence type="ECO:0000256" key="3">
    <source>
        <dbReference type="PROSITE-ProRule" id="PRU00209"/>
    </source>
</evidence>
<dbReference type="NCBIfam" id="NF007495">
    <property type="entry name" value="PRK10089.1-4"/>
    <property type="match status" value="1"/>
</dbReference>
<dbReference type="EMBL" id="PEWA01000065">
    <property type="protein sequence ID" value="PIU72867.1"/>
    <property type="molecule type" value="Genomic_DNA"/>
</dbReference>
<protein>
    <submittedName>
        <fullName evidence="5">tRNA-binding protein</fullName>
    </submittedName>
</protein>
<dbReference type="InterPro" id="IPR051270">
    <property type="entry name" value="Tyrosine-tRNA_ligase_regulator"/>
</dbReference>
<sequence>MATYDDFAKLDIRVGKILSVDDFPEAKKPAYKLTIDFGAEIGIRKSSVQIVKYYKKEELVGKLVLGVVNFPPRQIGPFLSEVLTLGVPDDNHDCILAVPDKNLATIGGKLF</sequence>